<reference evidence="2" key="1">
    <citation type="submission" date="2023-03" db="EMBL/GenBank/DDBJ databases">
        <title>Massive genome expansion in bonnet fungi (Mycena s.s.) driven by repeated elements and novel gene families across ecological guilds.</title>
        <authorList>
            <consortium name="Lawrence Berkeley National Laboratory"/>
            <person name="Harder C.B."/>
            <person name="Miyauchi S."/>
            <person name="Viragh M."/>
            <person name="Kuo A."/>
            <person name="Thoen E."/>
            <person name="Andreopoulos B."/>
            <person name="Lu D."/>
            <person name="Skrede I."/>
            <person name="Drula E."/>
            <person name="Henrissat B."/>
            <person name="Morin E."/>
            <person name="Kohler A."/>
            <person name="Barry K."/>
            <person name="LaButti K."/>
            <person name="Morin E."/>
            <person name="Salamov A."/>
            <person name="Lipzen A."/>
            <person name="Mereny Z."/>
            <person name="Hegedus B."/>
            <person name="Baldrian P."/>
            <person name="Stursova M."/>
            <person name="Weitz H."/>
            <person name="Taylor A."/>
            <person name="Grigoriev I.V."/>
            <person name="Nagy L.G."/>
            <person name="Martin F."/>
            <person name="Kauserud H."/>
        </authorList>
    </citation>
    <scope>NUCLEOTIDE SEQUENCE</scope>
    <source>
        <strain evidence="2">9284</strain>
    </source>
</reference>
<evidence type="ECO:0008006" key="4">
    <source>
        <dbReference type="Google" id="ProtNLM"/>
    </source>
</evidence>
<feature type="compositionally biased region" description="Acidic residues" evidence="1">
    <location>
        <begin position="472"/>
        <end position="486"/>
    </location>
</feature>
<feature type="region of interest" description="Disordered" evidence="1">
    <location>
        <begin position="32"/>
        <end position="68"/>
    </location>
</feature>
<accession>A0AAD7BB47</accession>
<evidence type="ECO:0000313" key="3">
    <source>
        <dbReference type="Proteomes" id="UP001221142"/>
    </source>
</evidence>
<feature type="compositionally biased region" description="Basic and acidic residues" evidence="1">
    <location>
        <begin position="52"/>
        <end position="65"/>
    </location>
</feature>
<keyword evidence="3" id="KW-1185">Reference proteome</keyword>
<feature type="region of interest" description="Disordered" evidence="1">
    <location>
        <begin position="542"/>
        <end position="564"/>
    </location>
</feature>
<protein>
    <recommendedName>
        <fullName evidence="4">F-box domain-containing protein</fullName>
    </recommendedName>
</protein>
<name>A0AAD7BB47_9AGAR</name>
<evidence type="ECO:0000313" key="2">
    <source>
        <dbReference type="EMBL" id="KAJ7615568.1"/>
    </source>
</evidence>
<gene>
    <name evidence="2" type="ORF">FB45DRAFT_1064445</name>
</gene>
<feature type="region of interest" description="Disordered" evidence="1">
    <location>
        <begin position="471"/>
        <end position="490"/>
    </location>
</feature>
<proteinExistence type="predicted"/>
<feature type="compositionally biased region" description="Basic and acidic residues" evidence="1">
    <location>
        <begin position="549"/>
        <end position="564"/>
    </location>
</feature>
<dbReference type="AlphaFoldDB" id="A0AAD7BB47"/>
<dbReference type="Proteomes" id="UP001221142">
    <property type="component" value="Unassembled WGS sequence"/>
</dbReference>
<dbReference type="EMBL" id="JARKIF010000024">
    <property type="protein sequence ID" value="KAJ7615568.1"/>
    <property type="molecule type" value="Genomic_DNA"/>
</dbReference>
<comment type="caution">
    <text evidence="2">The sequence shown here is derived from an EMBL/GenBank/DDBJ whole genome shotgun (WGS) entry which is preliminary data.</text>
</comment>
<evidence type="ECO:0000256" key="1">
    <source>
        <dbReference type="SAM" id="MobiDB-lite"/>
    </source>
</evidence>
<sequence length="631" mass="71392">MSKRGHAESGLDTTADERPYKRVLFPFRAREITPEAATPVDTPPTCSKKRSRAESEGPDADERPAKRVASTPPLVSIASLPHEILEAILDISLPSAAMFKTQPAPRFQQINDVWRASMAFRRDIVLVCKLWCELGRRILYREIVIHDRFMLRALRRTLDAQPGLGELVRSIYLRTNRKGCEANNYDDAMTEVLVRVLELCPDLTRFVHAPPVNHPGIPRPLPTLAPNLTVLNIGVYRVGYGEYALDQQWVPDALKRSCGTLEELWITAADLAPLDKMSLSFPRLHTLYLHCHGYSKRFASKWEVPKLTKLTFLPLARTAFEEHNSLTPVFKEYTRILKQHGAELTSLVFPPRYPRHNGKKEKTHATLLSLCPALEHVVLPALKAPDVALTVPLPGVRALDIWCRDHWGGTPSKRVLARLITRIFPNLERRPRLLDPTLTRVFVDVPSVLEVLEDSSRALPPAEVIAALAADDAPESDDEDVGQEEQEPIHRNLRQSRRALPAAGDVTPRGLRYAGCALRTREFGDGLGVYYRPVLPTAEDLEEESLSNHVEKEESAAEQEGHGREWGYGVEERLDFKLAEEEMMKLRAWLRTRRGLHFRPRLRRVLQAVLPSTLFARLEQAVEELLEDAQS</sequence>
<organism evidence="2 3">
    <name type="scientific">Roridomyces roridus</name>
    <dbReference type="NCBI Taxonomy" id="1738132"/>
    <lineage>
        <taxon>Eukaryota</taxon>
        <taxon>Fungi</taxon>
        <taxon>Dikarya</taxon>
        <taxon>Basidiomycota</taxon>
        <taxon>Agaricomycotina</taxon>
        <taxon>Agaricomycetes</taxon>
        <taxon>Agaricomycetidae</taxon>
        <taxon>Agaricales</taxon>
        <taxon>Marasmiineae</taxon>
        <taxon>Mycenaceae</taxon>
        <taxon>Roridomyces</taxon>
    </lineage>
</organism>